<keyword evidence="6" id="KW-0812">Transmembrane</keyword>
<proteinExistence type="inferred from homology"/>
<dbReference type="EC" id="3.4.21.89" evidence="3 6"/>
<evidence type="ECO:0000256" key="1">
    <source>
        <dbReference type="ARBA" id="ARBA00000677"/>
    </source>
</evidence>
<reference evidence="8 9" key="1">
    <citation type="submission" date="2024-02" db="EMBL/GenBank/DDBJ databases">
        <title>Adaptive strategies in a cosmopolitan and abundant soil bacterium.</title>
        <authorList>
            <person name="Carini P."/>
        </authorList>
    </citation>
    <scope>NUCLEOTIDE SEQUENCE [LARGE SCALE GENOMIC DNA]</scope>
    <source>
        <strain evidence="8 9">AZCC 1608</strain>
    </source>
</reference>
<keyword evidence="6" id="KW-0472">Membrane</keyword>
<keyword evidence="5 6" id="KW-0378">Hydrolase</keyword>
<dbReference type="InterPro" id="IPR000223">
    <property type="entry name" value="Pept_S26A_signal_pept_1"/>
</dbReference>
<dbReference type="PANTHER" id="PTHR43390:SF1">
    <property type="entry name" value="CHLOROPLAST PROCESSING PEPTIDASE"/>
    <property type="match status" value="1"/>
</dbReference>
<comment type="catalytic activity">
    <reaction evidence="1 6">
        <text>Cleavage of hydrophobic, N-terminal signal or leader sequences from secreted and periplasmic proteins.</text>
        <dbReference type="EC" id="3.4.21.89"/>
    </reaction>
</comment>
<keyword evidence="9" id="KW-1185">Reference proteome</keyword>
<dbReference type="CDD" id="cd06530">
    <property type="entry name" value="S26_SPase_I"/>
    <property type="match status" value="1"/>
</dbReference>
<evidence type="ECO:0000256" key="6">
    <source>
        <dbReference type="RuleBase" id="RU362042"/>
    </source>
</evidence>
<dbReference type="SUPFAM" id="SSF51306">
    <property type="entry name" value="LexA/Signal peptidase"/>
    <property type="match status" value="1"/>
</dbReference>
<dbReference type="InterPro" id="IPR036286">
    <property type="entry name" value="LexA/Signal_pep-like_sf"/>
</dbReference>
<dbReference type="Proteomes" id="UP001364224">
    <property type="component" value="Unassembled WGS sequence"/>
</dbReference>
<dbReference type="NCBIfam" id="TIGR02227">
    <property type="entry name" value="sigpep_I_bact"/>
    <property type="match status" value="1"/>
</dbReference>
<dbReference type="Gene3D" id="2.10.109.10">
    <property type="entry name" value="Umud Fragment, subunit A"/>
    <property type="match status" value="1"/>
</dbReference>
<evidence type="ECO:0000256" key="3">
    <source>
        <dbReference type="ARBA" id="ARBA00013208"/>
    </source>
</evidence>
<accession>A0ABU8B7E0</accession>
<keyword evidence="6" id="KW-1133">Transmembrane helix</keyword>
<feature type="domain" description="Peptidase S26" evidence="7">
    <location>
        <begin position="39"/>
        <end position="250"/>
    </location>
</feature>
<gene>
    <name evidence="8" type="ORF">V1286_001990</name>
</gene>
<evidence type="ECO:0000313" key="9">
    <source>
        <dbReference type="Proteomes" id="UP001364224"/>
    </source>
</evidence>
<dbReference type="PANTHER" id="PTHR43390">
    <property type="entry name" value="SIGNAL PEPTIDASE I"/>
    <property type="match status" value="1"/>
</dbReference>
<evidence type="ECO:0000256" key="4">
    <source>
        <dbReference type="ARBA" id="ARBA00019232"/>
    </source>
</evidence>
<name>A0ABU8B7E0_9BRAD</name>
<keyword evidence="6" id="KW-0645">Protease</keyword>
<dbReference type="InterPro" id="IPR019757">
    <property type="entry name" value="Pept_S26A_signal_pept_1_Lys-AS"/>
</dbReference>
<dbReference type="PROSITE" id="PS00760">
    <property type="entry name" value="SPASE_I_2"/>
    <property type="match status" value="1"/>
</dbReference>
<evidence type="ECO:0000313" key="8">
    <source>
        <dbReference type="EMBL" id="MEH2554461.1"/>
    </source>
</evidence>
<dbReference type="GO" id="GO:0009003">
    <property type="term" value="F:signal peptidase activity"/>
    <property type="evidence" value="ECO:0007669"/>
    <property type="project" value="UniProtKB-EC"/>
</dbReference>
<sequence length="273" mass="30197">MVALDVISAILVASDQGWANMTLVRDTGRSPLRWGKIALIVVAVILAIPLFSPIVLRTFLFHPFYIPASSMMPTLLVGDNLFVSKYAYGYSRYSLPFSPRLFPGRIFGSVPERGDVVVFRIPKDDSVDYIKRVVGLPGDTIQMRQGLLFINGVPVVRQRLSDIAVDEPCGIGDGNRTKRWRETLMNGVSYETLDCVDNGFYDNTNVYKVPDGHIFVLGDNRDNSTDSRVLSAVGYIPLENIVGRAGLIYFSRAPRAGGAPSIVRTERIGMLVH</sequence>
<evidence type="ECO:0000259" key="7">
    <source>
        <dbReference type="Pfam" id="PF10502"/>
    </source>
</evidence>
<organism evidence="8 9">
    <name type="scientific">Bradyrhizobium algeriense</name>
    <dbReference type="NCBI Taxonomy" id="634784"/>
    <lineage>
        <taxon>Bacteria</taxon>
        <taxon>Pseudomonadati</taxon>
        <taxon>Pseudomonadota</taxon>
        <taxon>Alphaproteobacteria</taxon>
        <taxon>Hyphomicrobiales</taxon>
        <taxon>Nitrobacteraceae</taxon>
        <taxon>Bradyrhizobium</taxon>
    </lineage>
</organism>
<dbReference type="InterPro" id="IPR019533">
    <property type="entry name" value="Peptidase_S26"/>
</dbReference>
<dbReference type="PRINTS" id="PR00727">
    <property type="entry name" value="LEADERPTASE"/>
</dbReference>
<comment type="caution">
    <text evidence="8">The sequence shown here is derived from an EMBL/GenBank/DDBJ whole genome shotgun (WGS) entry which is preliminary data.</text>
</comment>
<dbReference type="EMBL" id="JAZHRV010000001">
    <property type="protein sequence ID" value="MEH2554461.1"/>
    <property type="molecule type" value="Genomic_DNA"/>
</dbReference>
<protein>
    <recommendedName>
        <fullName evidence="4 6">Signal peptidase I</fullName>
        <ecNumber evidence="3 6">3.4.21.89</ecNumber>
    </recommendedName>
</protein>
<evidence type="ECO:0000256" key="5">
    <source>
        <dbReference type="ARBA" id="ARBA00022801"/>
    </source>
</evidence>
<dbReference type="InterPro" id="IPR019758">
    <property type="entry name" value="Pept_S26A_signal_pept_1_CS"/>
</dbReference>
<dbReference type="Pfam" id="PF10502">
    <property type="entry name" value="Peptidase_S26"/>
    <property type="match status" value="1"/>
</dbReference>
<evidence type="ECO:0000256" key="2">
    <source>
        <dbReference type="ARBA" id="ARBA00009370"/>
    </source>
</evidence>
<dbReference type="PROSITE" id="PS00761">
    <property type="entry name" value="SPASE_I_3"/>
    <property type="match status" value="1"/>
</dbReference>
<comment type="subcellular location">
    <subcellularLocation>
        <location evidence="6">Membrane</location>
        <topology evidence="6">Single-pass type II membrane protein</topology>
    </subcellularLocation>
</comment>
<comment type="similarity">
    <text evidence="2 6">Belongs to the peptidase S26 family.</text>
</comment>
<feature type="transmembrane region" description="Helical" evidence="6">
    <location>
        <begin position="37"/>
        <end position="56"/>
    </location>
</feature>